<dbReference type="PROSITE" id="PS01152">
    <property type="entry name" value="HESB"/>
    <property type="match status" value="1"/>
</dbReference>
<dbReference type="GO" id="GO:0016226">
    <property type="term" value="P:iron-sulfur cluster assembly"/>
    <property type="evidence" value="ECO:0007669"/>
    <property type="project" value="InterPro"/>
</dbReference>
<dbReference type="GO" id="GO:0051537">
    <property type="term" value="F:2 iron, 2 sulfur cluster binding"/>
    <property type="evidence" value="ECO:0007669"/>
    <property type="project" value="TreeGrafter"/>
</dbReference>
<accession>A0A8D4VRQ2</accession>
<dbReference type="Pfam" id="PF01521">
    <property type="entry name" value="Fe-S_biosyn"/>
    <property type="match status" value="1"/>
</dbReference>
<organism evidence="2 3">
    <name type="scientific">Methylogaea oryzae</name>
    <dbReference type="NCBI Taxonomy" id="1295382"/>
    <lineage>
        <taxon>Bacteria</taxon>
        <taxon>Pseudomonadati</taxon>
        <taxon>Pseudomonadota</taxon>
        <taxon>Gammaproteobacteria</taxon>
        <taxon>Methylococcales</taxon>
        <taxon>Methylococcaceae</taxon>
        <taxon>Methylogaea</taxon>
    </lineage>
</organism>
<dbReference type="Proteomes" id="UP000824988">
    <property type="component" value="Chromosome"/>
</dbReference>
<dbReference type="KEGG" id="moz:MoryE10_26750"/>
<protein>
    <recommendedName>
        <fullName evidence="1">Core domain-containing protein</fullName>
    </recommendedName>
</protein>
<proteinExistence type="predicted"/>
<name>A0A8D4VRQ2_9GAMM</name>
<gene>
    <name evidence="2" type="ORF">MoryE10_26750</name>
</gene>
<evidence type="ECO:0000313" key="3">
    <source>
        <dbReference type="Proteomes" id="UP000824988"/>
    </source>
</evidence>
<reference evidence="2" key="1">
    <citation type="submission" date="2019-06" db="EMBL/GenBank/DDBJ databases">
        <title>Complete genome sequence of Methylogaea oryzae strain JCM16910.</title>
        <authorList>
            <person name="Asakawa S."/>
        </authorList>
    </citation>
    <scope>NUCLEOTIDE SEQUENCE</scope>
    <source>
        <strain evidence="2">E10</strain>
    </source>
</reference>
<evidence type="ECO:0000313" key="2">
    <source>
        <dbReference type="EMBL" id="BBL72069.1"/>
    </source>
</evidence>
<sequence length="107" mass="10820">MLTLTDSAVKAVSRFVAGAASPVEGLRISVTGGGCSGFQYGIKLEAAAAPEDTVIDSGGVKVIVDPASLPMVEGMVVDFVDSLEGSGFKFTNPNAKNNCSCGKSFSA</sequence>
<dbReference type="InterPro" id="IPR000361">
    <property type="entry name" value="ATAP_core_dom"/>
</dbReference>
<dbReference type="GO" id="GO:0051539">
    <property type="term" value="F:4 iron, 4 sulfur cluster binding"/>
    <property type="evidence" value="ECO:0007669"/>
    <property type="project" value="TreeGrafter"/>
</dbReference>
<dbReference type="GO" id="GO:0005506">
    <property type="term" value="F:iron ion binding"/>
    <property type="evidence" value="ECO:0007669"/>
    <property type="project" value="TreeGrafter"/>
</dbReference>
<dbReference type="RefSeq" id="WP_221047347.1">
    <property type="nucleotide sequence ID" value="NZ_AP019782.1"/>
</dbReference>
<dbReference type="NCBIfam" id="TIGR00049">
    <property type="entry name" value="iron-sulfur cluster assembly accessory protein"/>
    <property type="match status" value="1"/>
</dbReference>
<dbReference type="InterPro" id="IPR017870">
    <property type="entry name" value="FeS_cluster_insertion_CS"/>
</dbReference>
<dbReference type="PANTHER" id="PTHR43011:SF1">
    <property type="entry name" value="IRON-SULFUR CLUSTER ASSEMBLY 2 HOMOLOG, MITOCHONDRIAL"/>
    <property type="match status" value="1"/>
</dbReference>
<dbReference type="AlphaFoldDB" id="A0A8D4VRQ2"/>
<keyword evidence="3" id="KW-1185">Reference proteome</keyword>
<evidence type="ECO:0000259" key="1">
    <source>
        <dbReference type="Pfam" id="PF01521"/>
    </source>
</evidence>
<dbReference type="PANTHER" id="PTHR43011">
    <property type="entry name" value="IRON-SULFUR CLUSTER ASSEMBLY 2 HOMOLOG, MITOCHONDRIAL"/>
    <property type="match status" value="1"/>
</dbReference>
<dbReference type="EMBL" id="AP019782">
    <property type="protein sequence ID" value="BBL72069.1"/>
    <property type="molecule type" value="Genomic_DNA"/>
</dbReference>
<feature type="domain" description="Core" evidence="1">
    <location>
        <begin position="2"/>
        <end position="103"/>
    </location>
</feature>
<dbReference type="InterPro" id="IPR016092">
    <property type="entry name" value="ATAP"/>
</dbReference>